<dbReference type="KEGG" id="bcai:K788_0007634"/>
<accession>A0A0P0RG48</accession>
<evidence type="ECO:0000313" key="1">
    <source>
        <dbReference type="EMBL" id="ALL67625.1"/>
    </source>
</evidence>
<gene>
    <name evidence="1" type="ORF">K788_0007634</name>
</gene>
<proteinExistence type="predicted"/>
<protein>
    <submittedName>
        <fullName evidence="1">Thermostable hemolysin</fullName>
    </submittedName>
</protein>
<dbReference type="InterPro" id="IPR022050">
    <property type="entry name" value="T_hemolysin"/>
</dbReference>
<evidence type="ECO:0000313" key="2">
    <source>
        <dbReference type="Proteomes" id="UP000019146"/>
    </source>
</evidence>
<dbReference type="AlphaFoldDB" id="A0A0P0RG48"/>
<name>A0A0P0RG48_9BURK</name>
<dbReference type="Pfam" id="PF12261">
    <property type="entry name" value="T_hemolysin"/>
    <property type="match status" value="1"/>
</dbReference>
<dbReference type="Proteomes" id="UP000019146">
    <property type="component" value="Chromosome 2"/>
</dbReference>
<sequence length="208" mass="23524">MYIVRAFHPGQGAYRQLQQAVKQNYFQSHGARPEPNPDQFWCLTDRNVSLPGYACLGLSWGDSTKLFSEHYVDISLTETYGISRSELIEIGQFSSFEGKGAGRFLIAQVLQTLAQHQYRRVLMTATEQVRHIVRSLNVEHDDLGVAYQSRVRDRHVEWGSYYRNAPRVIVADLASVLRSSDLPSWSPPSRVGRSVLPVVNSTVESNVL</sequence>
<dbReference type="EMBL" id="CP012747">
    <property type="protein sequence ID" value="ALL67625.1"/>
    <property type="molecule type" value="Genomic_DNA"/>
</dbReference>
<organism evidence="1 2">
    <name type="scientific">Paraburkholderia caribensis MBA4</name>
    <dbReference type="NCBI Taxonomy" id="1323664"/>
    <lineage>
        <taxon>Bacteria</taxon>
        <taxon>Pseudomonadati</taxon>
        <taxon>Pseudomonadota</taxon>
        <taxon>Betaproteobacteria</taxon>
        <taxon>Burkholderiales</taxon>
        <taxon>Burkholderiaceae</taxon>
        <taxon>Paraburkholderia</taxon>
    </lineage>
</organism>
<reference evidence="1 2" key="1">
    <citation type="journal article" date="2014" name="Genome Announc.">
        <title>Draft Genome Sequence of the Haloacid-Degrading Burkholderia caribensis Strain MBA4.</title>
        <authorList>
            <person name="Pan Y."/>
            <person name="Kong K.F."/>
            <person name="Tsang J.S."/>
        </authorList>
    </citation>
    <scope>NUCLEOTIDE SEQUENCE [LARGE SCALE GENOMIC DNA]</scope>
    <source>
        <strain evidence="1 2">MBA4</strain>
    </source>
</reference>